<dbReference type="InterPro" id="IPR011119">
    <property type="entry name" value="Unchr_helicase_relaxase_TraI"/>
</dbReference>
<comment type="caution">
    <text evidence="3">The sequence shown here is derived from an EMBL/GenBank/DDBJ whole genome shotgun (WGS) entry which is preliminary data.</text>
</comment>
<dbReference type="Pfam" id="PF07514">
    <property type="entry name" value="TraI_2"/>
    <property type="match status" value="1"/>
</dbReference>
<proteinExistence type="predicted"/>
<evidence type="ECO:0000256" key="1">
    <source>
        <dbReference type="SAM" id="MobiDB-lite"/>
    </source>
</evidence>
<accession>A0A5D9D6R6</accession>
<feature type="domain" description="Uncharacterised" evidence="2">
    <location>
        <begin position="19"/>
        <end position="100"/>
    </location>
</feature>
<dbReference type="OrthoDB" id="6190309at2"/>
<gene>
    <name evidence="3" type="ORF">FZZ93_10490</name>
</gene>
<dbReference type="AlphaFoldDB" id="A0A5D9D6R6"/>
<keyword evidence="4" id="KW-1185">Reference proteome</keyword>
<dbReference type="RefSeq" id="WP_149322278.1">
    <property type="nucleotide sequence ID" value="NZ_JARWAH010000003.1"/>
</dbReference>
<sequence>MLGLFRTARKTRQRSEEAGWLSPQSGGQLLQPPYRQQLIGALWDMCSMSRQVFVDYVQAPIERYAGLVQEWPASESHHHAYRGGMLDHGLEVVGYMLIRRHGFNMHKLTGT</sequence>
<evidence type="ECO:0000259" key="2">
    <source>
        <dbReference type="Pfam" id="PF07514"/>
    </source>
</evidence>
<dbReference type="Proteomes" id="UP000324260">
    <property type="component" value="Unassembled WGS sequence"/>
</dbReference>
<dbReference type="EMBL" id="VTPU01000009">
    <property type="protein sequence ID" value="TZG39143.1"/>
    <property type="molecule type" value="Genomic_DNA"/>
</dbReference>
<dbReference type="Gene3D" id="1.10.3210.40">
    <property type="match status" value="1"/>
</dbReference>
<evidence type="ECO:0000313" key="3">
    <source>
        <dbReference type="EMBL" id="TZG39143.1"/>
    </source>
</evidence>
<protein>
    <recommendedName>
        <fullName evidence="2">Uncharacterized domain-containing protein</fullName>
    </recommendedName>
</protein>
<name>A0A5D9D6R6_HALER</name>
<organism evidence="3 4">
    <name type="scientific">Halomonas eurihalina</name>
    <dbReference type="NCBI Taxonomy" id="42566"/>
    <lineage>
        <taxon>Bacteria</taxon>
        <taxon>Pseudomonadati</taxon>
        <taxon>Pseudomonadota</taxon>
        <taxon>Gammaproteobacteria</taxon>
        <taxon>Oceanospirillales</taxon>
        <taxon>Halomonadaceae</taxon>
        <taxon>Halomonas</taxon>
    </lineage>
</organism>
<feature type="region of interest" description="Disordered" evidence="1">
    <location>
        <begin position="1"/>
        <end position="29"/>
    </location>
</feature>
<reference evidence="3 4" key="1">
    <citation type="submission" date="2019-08" db="EMBL/GenBank/DDBJ databases">
        <title>Draft Genome Sequence of Halomonas eurihalina Isolated from Preserved Hide-surface.</title>
        <authorList>
            <person name="Hussain S.A."/>
            <person name="Xu A."/>
            <person name="Sarker M."/>
            <person name="Sommers C."/>
        </authorList>
    </citation>
    <scope>NUCLEOTIDE SEQUENCE [LARGE SCALE GENOMIC DNA]</scope>
    <source>
        <strain evidence="3 4">MS1</strain>
    </source>
</reference>
<evidence type="ECO:0000313" key="4">
    <source>
        <dbReference type="Proteomes" id="UP000324260"/>
    </source>
</evidence>